<evidence type="ECO:0000256" key="1">
    <source>
        <dbReference type="SAM" id="MobiDB-lite"/>
    </source>
</evidence>
<proteinExistence type="predicted"/>
<organism evidence="2">
    <name type="scientific">Castor canadensis</name>
    <name type="common">American beaver</name>
    <dbReference type="NCBI Taxonomy" id="51338"/>
    <lineage>
        <taxon>Eukaryota</taxon>
        <taxon>Metazoa</taxon>
        <taxon>Chordata</taxon>
        <taxon>Craniata</taxon>
        <taxon>Vertebrata</taxon>
        <taxon>Euteleostomi</taxon>
        <taxon>Mammalia</taxon>
        <taxon>Eutheria</taxon>
        <taxon>Euarchontoglires</taxon>
        <taxon>Glires</taxon>
        <taxon>Rodentia</taxon>
        <taxon>Castorimorpha</taxon>
        <taxon>Castoridae</taxon>
        <taxon>Castor</taxon>
    </lineage>
</organism>
<accession>A0A8B7UEQ6</accession>
<sequence>MLGRSRRPGSAASPPCSSSPRRRAHHFRPHVASLLRASAAGVLCSFRGRNAKLRDRAVPFLRSGGSSLGEVAEGYVAPGRRPPTVRRARARILAAPRPPTPTDDPRDERGLQGHVAPAQRFRFSGEPGPGAEETVLEVRVPQVRERHPRRSARSRRVEAPRPKRASADLVEEVMGTGDPQLRDLPLLGWPQYKSFGRLTFGERARKECVLPGKWRS</sequence>
<evidence type="ECO:0000313" key="2">
    <source>
        <dbReference type="RefSeq" id="XP_020018093.1"/>
    </source>
</evidence>
<dbReference type="KEGG" id="ccan:109685599"/>
<name>A0A8B7UEQ6_CASCN</name>
<feature type="region of interest" description="Disordered" evidence="1">
    <location>
        <begin position="1"/>
        <end position="24"/>
    </location>
</feature>
<dbReference type="RefSeq" id="XP_020018093.1">
    <property type="nucleotide sequence ID" value="XM_020162504.1"/>
</dbReference>
<dbReference type="AlphaFoldDB" id="A0A8B7UEQ6"/>
<feature type="compositionally biased region" description="Low complexity" evidence="1">
    <location>
        <begin position="8"/>
        <end position="19"/>
    </location>
</feature>
<reference evidence="2" key="1">
    <citation type="submission" date="2025-08" db="UniProtKB">
        <authorList>
            <consortium name="RefSeq"/>
        </authorList>
    </citation>
    <scope>IDENTIFICATION</scope>
    <source>
        <tissue evidence="2">Leukocyte</tissue>
    </source>
</reference>
<gene>
    <name evidence="2" type="primary">LOC109685599</name>
</gene>
<protein>
    <submittedName>
        <fullName evidence="2">Uncharacterized protein LOC109685599</fullName>
    </submittedName>
</protein>
<feature type="region of interest" description="Disordered" evidence="1">
    <location>
        <begin position="143"/>
        <end position="171"/>
    </location>
</feature>